<feature type="region of interest" description="Disordered" evidence="5">
    <location>
        <begin position="30"/>
        <end position="52"/>
    </location>
</feature>
<evidence type="ECO:0000256" key="6">
    <source>
        <dbReference type="SAM" id="Phobius"/>
    </source>
</evidence>
<keyword evidence="2 6" id="KW-0812">Transmembrane</keyword>
<evidence type="ECO:0000259" key="7">
    <source>
        <dbReference type="PROSITE" id="PS50850"/>
    </source>
</evidence>
<dbReference type="PROSITE" id="PS50850">
    <property type="entry name" value="MFS"/>
    <property type="match status" value="1"/>
</dbReference>
<feature type="transmembrane region" description="Helical" evidence="6">
    <location>
        <begin position="130"/>
        <end position="149"/>
    </location>
</feature>
<dbReference type="InterPro" id="IPR020846">
    <property type="entry name" value="MFS_dom"/>
</dbReference>
<dbReference type="GeneID" id="92070866"/>
<comment type="caution">
    <text evidence="8">The sequence shown here is derived from an EMBL/GenBank/DDBJ whole genome shotgun (WGS) entry which is preliminary data.</text>
</comment>
<feature type="transmembrane region" description="Helical" evidence="6">
    <location>
        <begin position="285"/>
        <end position="304"/>
    </location>
</feature>
<sequence length="526" mass="55436">MEIKKKTSPSGGQLLPDSLANNEAKHASATVLGSSQDAPGPNATPGSSSNDGSQEYLQGKRFWAVSIVITVLLFLVNMEATVVTTALVAITNELGGFDIVSWILSSYILGYVASIVVASKLSDMYGRKEVTLVCLALFILFSGGCGAADSTAQVIVLRAFQGLGGGGCFALSTILLIELVPPHKYGEFVAYTGIAIAIASVTGPLIGGAISAHTTWRWIFLIKYDILSHTLALSQSCLIRNSSVPIGFVTFIVAYLGIPAGFPSHHKRNTDSKHRTGVKGSLERVDIPGSILLLMASLSLTAAFEQAGTRYGWNSALIIVLLVLSPLLWGVLVAWERHVSLAKGVRESVLPWEFLTNRVFGAPITVTIFQLTERFQLVNGLSGFDAGVRVIPFAGGITIGSSVGAKGASRMRIPAVYVVLTGSALQIVGLALITTLPTSSTVIPGTYGYQVVAGFGCGISYSVLYLMIPFTTGARDRAVGMGTGNQFRMMGSAVALAIATTVFRSYTAASFARLGIDPSQEVDLGQ</sequence>
<feature type="transmembrane region" description="Helical" evidence="6">
    <location>
        <begin position="415"/>
        <end position="435"/>
    </location>
</feature>
<dbReference type="InterPro" id="IPR036259">
    <property type="entry name" value="MFS_trans_sf"/>
</dbReference>
<feature type="transmembrane region" description="Helical" evidence="6">
    <location>
        <begin position="244"/>
        <end position="264"/>
    </location>
</feature>
<evidence type="ECO:0000256" key="3">
    <source>
        <dbReference type="ARBA" id="ARBA00022989"/>
    </source>
</evidence>
<dbReference type="InterPro" id="IPR011701">
    <property type="entry name" value="MFS"/>
</dbReference>
<keyword evidence="4 6" id="KW-0472">Membrane</keyword>
<feature type="transmembrane region" description="Helical" evidence="6">
    <location>
        <begin position="188"/>
        <end position="210"/>
    </location>
</feature>
<feature type="domain" description="Major facilitator superfamily (MFS) profile" evidence="7">
    <location>
        <begin position="65"/>
        <end position="526"/>
    </location>
</feature>
<keyword evidence="3 6" id="KW-1133">Transmembrane helix</keyword>
<evidence type="ECO:0000313" key="8">
    <source>
        <dbReference type="EMBL" id="KAK7967305.1"/>
    </source>
</evidence>
<protein>
    <recommendedName>
        <fullName evidence="7">Major facilitator superfamily (MFS) profile domain-containing protein</fullName>
    </recommendedName>
</protein>
<dbReference type="Gene3D" id="1.20.1720.10">
    <property type="entry name" value="Multidrug resistance protein D"/>
    <property type="match status" value="1"/>
</dbReference>
<evidence type="ECO:0000313" key="9">
    <source>
        <dbReference type="Proteomes" id="UP001391051"/>
    </source>
</evidence>
<dbReference type="SUPFAM" id="SSF103473">
    <property type="entry name" value="MFS general substrate transporter"/>
    <property type="match status" value="1"/>
</dbReference>
<organism evidence="8 9">
    <name type="scientific">Apiospora aurea</name>
    <dbReference type="NCBI Taxonomy" id="335848"/>
    <lineage>
        <taxon>Eukaryota</taxon>
        <taxon>Fungi</taxon>
        <taxon>Dikarya</taxon>
        <taxon>Ascomycota</taxon>
        <taxon>Pezizomycotina</taxon>
        <taxon>Sordariomycetes</taxon>
        <taxon>Xylariomycetidae</taxon>
        <taxon>Amphisphaeriales</taxon>
        <taxon>Apiosporaceae</taxon>
        <taxon>Apiospora</taxon>
    </lineage>
</organism>
<proteinExistence type="predicted"/>
<feature type="transmembrane region" description="Helical" evidence="6">
    <location>
        <begin position="62"/>
        <end position="87"/>
    </location>
</feature>
<feature type="transmembrane region" description="Helical" evidence="6">
    <location>
        <begin position="316"/>
        <end position="335"/>
    </location>
</feature>
<accession>A0ABR1QYZ9</accession>
<evidence type="ECO:0000256" key="5">
    <source>
        <dbReference type="SAM" id="MobiDB-lite"/>
    </source>
</evidence>
<evidence type="ECO:0000256" key="4">
    <source>
        <dbReference type="ARBA" id="ARBA00023136"/>
    </source>
</evidence>
<evidence type="ECO:0000256" key="2">
    <source>
        <dbReference type="ARBA" id="ARBA00022692"/>
    </source>
</evidence>
<feature type="non-terminal residue" evidence="8">
    <location>
        <position position="526"/>
    </location>
</feature>
<reference evidence="8 9" key="1">
    <citation type="submission" date="2023-01" db="EMBL/GenBank/DDBJ databases">
        <title>Analysis of 21 Apiospora genomes using comparative genomics revels a genus with tremendous synthesis potential of carbohydrate active enzymes and secondary metabolites.</title>
        <authorList>
            <person name="Sorensen T."/>
        </authorList>
    </citation>
    <scope>NUCLEOTIDE SEQUENCE [LARGE SCALE GENOMIC DNA]</scope>
    <source>
        <strain evidence="8 9">CBS 24483</strain>
    </source>
</reference>
<comment type="subcellular location">
    <subcellularLocation>
        <location evidence="1">Membrane</location>
        <topology evidence="1">Multi-pass membrane protein</topology>
    </subcellularLocation>
</comment>
<feature type="transmembrane region" description="Helical" evidence="6">
    <location>
        <begin position="447"/>
        <end position="468"/>
    </location>
</feature>
<dbReference type="Proteomes" id="UP001391051">
    <property type="component" value="Unassembled WGS sequence"/>
</dbReference>
<evidence type="ECO:0000256" key="1">
    <source>
        <dbReference type="ARBA" id="ARBA00004141"/>
    </source>
</evidence>
<feature type="transmembrane region" description="Helical" evidence="6">
    <location>
        <begin position="489"/>
        <end position="509"/>
    </location>
</feature>
<dbReference type="RefSeq" id="XP_066706697.1">
    <property type="nucleotide sequence ID" value="XM_066837804.1"/>
</dbReference>
<dbReference type="PANTHER" id="PTHR23501">
    <property type="entry name" value="MAJOR FACILITATOR SUPERFAMILY"/>
    <property type="match status" value="1"/>
</dbReference>
<gene>
    <name evidence="8" type="ORF">PG986_001582</name>
</gene>
<name>A0ABR1QYZ9_9PEZI</name>
<dbReference type="EMBL" id="JAQQWE010000001">
    <property type="protein sequence ID" value="KAK7967305.1"/>
    <property type="molecule type" value="Genomic_DNA"/>
</dbReference>
<feature type="transmembrane region" description="Helical" evidence="6">
    <location>
        <begin position="99"/>
        <end position="118"/>
    </location>
</feature>
<feature type="transmembrane region" description="Helical" evidence="6">
    <location>
        <begin position="155"/>
        <end position="176"/>
    </location>
</feature>
<keyword evidence="9" id="KW-1185">Reference proteome</keyword>
<dbReference type="PANTHER" id="PTHR23501:SF43">
    <property type="entry name" value="MULTIDRUG TRANSPORTER, PUTATIVE (AFU_ORTHOLOGUE AFUA_6G03040)-RELATED"/>
    <property type="match status" value="1"/>
</dbReference>
<dbReference type="Pfam" id="PF07690">
    <property type="entry name" value="MFS_1"/>
    <property type="match status" value="1"/>
</dbReference>